<feature type="transmembrane region" description="Helical" evidence="1">
    <location>
        <begin position="114"/>
        <end position="132"/>
    </location>
</feature>
<keyword evidence="1" id="KW-1133">Transmembrane helix</keyword>
<protein>
    <recommendedName>
        <fullName evidence="4">ABC-transporter type IV</fullName>
    </recommendedName>
</protein>
<keyword evidence="3" id="KW-1185">Reference proteome</keyword>
<dbReference type="RefSeq" id="WP_070109562.1">
    <property type="nucleotide sequence ID" value="NZ_LZFO01000006.1"/>
</dbReference>
<proteinExistence type="predicted"/>
<name>A0A1E8F1F6_9CLOT</name>
<evidence type="ECO:0008006" key="4">
    <source>
        <dbReference type="Google" id="ProtNLM"/>
    </source>
</evidence>
<reference evidence="2 3" key="1">
    <citation type="submission" date="2016-06" db="EMBL/GenBank/DDBJ databases">
        <title>Genome sequence of Clostridium acetireducens DSM 10703.</title>
        <authorList>
            <person name="Poehlein A."/>
            <person name="Fluechter S."/>
            <person name="Duerre P."/>
            <person name="Daniel R."/>
        </authorList>
    </citation>
    <scope>NUCLEOTIDE SEQUENCE [LARGE SCALE GENOMIC DNA]</scope>
    <source>
        <strain evidence="2 3">DSM 10703</strain>
    </source>
</reference>
<comment type="caution">
    <text evidence="2">The sequence shown here is derived from an EMBL/GenBank/DDBJ whole genome shotgun (WGS) entry which is preliminary data.</text>
</comment>
<dbReference type="OrthoDB" id="9789229at2"/>
<feature type="transmembrane region" description="Helical" evidence="1">
    <location>
        <begin position="13"/>
        <end position="32"/>
    </location>
</feature>
<dbReference type="Pfam" id="PF06541">
    <property type="entry name" value="ABC_trans_CmpB"/>
    <property type="match status" value="1"/>
</dbReference>
<accession>A0A1E8F1F6</accession>
<gene>
    <name evidence="2" type="ORF">CLOACE_06000</name>
</gene>
<dbReference type="EMBL" id="LZFO01000006">
    <property type="protein sequence ID" value="OFI07014.1"/>
    <property type="molecule type" value="Genomic_DNA"/>
</dbReference>
<dbReference type="STRING" id="1121290.CLAOCE_06000"/>
<evidence type="ECO:0000313" key="2">
    <source>
        <dbReference type="EMBL" id="OFI07014.1"/>
    </source>
</evidence>
<dbReference type="AlphaFoldDB" id="A0A1E8F1F6"/>
<keyword evidence="1" id="KW-0812">Transmembrane</keyword>
<organism evidence="2 3">
    <name type="scientific">Clostridium acetireducens DSM 10703</name>
    <dbReference type="NCBI Taxonomy" id="1121290"/>
    <lineage>
        <taxon>Bacteria</taxon>
        <taxon>Bacillati</taxon>
        <taxon>Bacillota</taxon>
        <taxon>Clostridia</taxon>
        <taxon>Eubacteriales</taxon>
        <taxon>Clostridiaceae</taxon>
        <taxon>Clostridium</taxon>
    </lineage>
</organism>
<feature type="transmembrane region" description="Helical" evidence="1">
    <location>
        <begin position="44"/>
        <end position="64"/>
    </location>
</feature>
<evidence type="ECO:0000256" key="1">
    <source>
        <dbReference type="SAM" id="Phobius"/>
    </source>
</evidence>
<sequence length="266" mass="32029">MYYNVFSYNFYNLLFYFIVYSFLGWCLETIYATIKNKNFINRGFLFGPFCPMYGFGALSIIIFLKPFRNSILFLFIFSIILTSILEYLTGYILEKFFHTVWWDYSDNFLNIKGRICLSFSLLWGILSVFFIYEIHPFFINLTNFIHKKYILILLNTFLLYFIIDFSMTLIHLSKLSSLIEQLSELSLEFKYRIENIKDNSLEKQKHIESIYKEIKSRYEFIFNKTYKKYSRFFKAFPGVLVYKAEIIKSEIKNKLLKSIKKNNLGE</sequence>
<feature type="transmembrane region" description="Helical" evidence="1">
    <location>
        <begin position="70"/>
        <end position="93"/>
    </location>
</feature>
<dbReference type="Proteomes" id="UP000175744">
    <property type="component" value="Unassembled WGS sequence"/>
</dbReference>
<feature type="transmembrane region" description="Helical" evidence="1">
    <location>
        <begin position="152"/>
        <end position="172"/>
    </location>
</feature>
<dbReference type="InterPro" id="IPR010540">
    <property type="entry name" value="CmpB_TMEM229"/>
</dbReference>
<evidence type="ECO:0000313" key="3">
    <source>
        <dbReference type="Proteomes" id="UP000175744"/>
    </source>
</evidence>
<keyword evidence="1" id="KW-0472">Membrane</keyword>